<dbReference type="GO" id="GO:0006508">
    <property type="term" value="P:proteolysis"/>
    <property type="evidence" value="ECO:0007669"/>
    <property type="project" value="UniProtKB-KW"/>
</dbReference>
<feature type="chain" id="PRO_5046112622" evidence="8">
    <location>
        <begin position="20"/>
        <end position="501"/>
    </location>
</feature>
<evidence type="ECO:0000256" key="7">
    <source>
        <dbReference type="SAM" id="MobiDB-lite"/>
    </source>
</evidence>
<keyword evidence="11" id="KW-1185">Reference proteome</keyword>
<dbReference type="RefSeq" id="XP_070858563.1">
    <property type="nucleotide sequence ID" value="XM_071003308.1"/>
</dbReference>
<evidence type="ECO:0000256" key="6">
    <source>
        <dbReference type="RuleBase" id="RU000454"/>
    </source>
</evidence>
<evidence type="ECO:0000256" key="3">
    <source>
        <dbReference type="ARBA" id="ARBA00022729"/>
    </source>
</evidence>
<evidence type="ECO:0000256" key="4">
    <source>
        <dbReference type="ARBA" id="ARBA00022750"/>
    </source>
</evidence>
<evidence type="ECO:0000256" key="5">
    <source>
        <dbReference type="ARBA" id="ARBA00022801"/>
    </source>
</evidence>
<dbReference type="Proteomes" id="UP001610728">
    <property type="component" value="Unassembled WGS sequence"/>
</dbReference>
<evidence type="ECO:0000259" key="9">
    <source>
        <dbReference type="PROSITE" id="PS51767"/>
    </source>
</evidence>
<dbReference type="InterPro" id="IPR033876">
    <property type="entry name" value="SAP-like"/>
</dbReference>
<sequence length="501" mass="52805">MRASISFVLLSAISPPCLAATAQRDEPKILQWQTQRRSPLAPSRRLRGRATSGSLDASWVNSDSAYFTNLTIGTPAQSFNVQIDTGSSDLWVPDAASSACQDGNCQYGAFDSSSSSTYEETDVPFNITYGDNTFASGFYFNDTVTISGQTLPGIVMGLGSDTDNFYGVMGIGFPKDEASSALYPNLPATLVSDDIIKSSAYSIWLDDPDNNKGSLLFGGVDTAKYSGDFKRVDIIPDPSLGYVYLQVNLTRVVASSSSGNDTLTSPDFPLTVILDSGSSLINLQSDLVKEIWTEVGAINGSQTATRVSGVTHIPSTYPLLPCSRAKNNGSFSFRFGGADGPEISVPMSELVLSLTQTGTEAKFSSGDYKGQDACYLGIMETGDINILGDTFLRSAFVTYDLSNRQIALAQAVWGASDSSITTFTKLKETIPGSSLAASQAETESISSKEPSYSAKSGFQSSGSGSGSGSGSSGTKSSASRSSSLGLFTLAFICAFTFILGI</sequence>
<proteinExistence type="inferred from homology"/>
<gene>
    <name evidence="10" type="ORF">HOO65_050504</name>
</gene>
<dbReference type="PROSITE" id="PS00141">
    <property type="entry name" value="ASP_PROTEASE"/>
    <property type="match status" value="1"/>
</dbReference>
<dbReference type="Pfam" id="PF00026">
    <property type="entry name" value="Asp"/>
    <property type="match status" value="1"/>
</dbReference>
<accession>A0ABR4MGJ9</accession>
<dbReference type="EMBL" id="JABSNW010000005">
    <property type="protein sequence ID" value="KAL2887383.1"/>
    <property type="molecule type" value="Genomic_DNA"/>
</dbReference>
<feature type="signal peptide" evidence="8">
    <location>
        <begin position="1"/>
        <end position="19"/>
    </location>
</feature>
<dbReference type="InterPro" id="IPR001461">
    <property type="entry name" value="Aspartic_peptidase_A1"/>
</dbReference>
<comment type="caution">
    <text evidence="10">The sequence shown here is derived from an EMBL/GenBank/DDBJ whole genome shotgun (WGS) entry which is preliminary data.</text>
</comment>
<feature type="region of interest" description="Disordered" evidence="7">
    <location>
        <begin position="437"/>
        <end position="480"/>
    </location>
</feature>
<dbReference type="SUPFAM" id="SSF50630">
    <property type="entry name" value="Acid proteases"/>
    <property type="match status" value="1"/>
</dbReference>
<dbReference type="PANTHER" id="PTHR47966">
    <property type="entry name" value="BETA-SITE APP-CLEAVING ENZYME, ISOFORM A-RELATED"/>
    <property type="match status" value="1"/>
</dbReference>
<evidence type="ECO:0000256" key="2">
    <source>
        <dbReference type="ARBA" id="ARBA00022670"/>
    </source>
</evidence>
<keyword evidence="4 6" id="KW-0064">Aspartyl protease</keyword>
<dbReference type="PANTHER" id="PTHR47966:SF65">
    <property type="entry name" value="ASPARTIC-TYPE ENDOPEPTIDASE"/>
    <property type="match status" value="1"/>
</dbReference>
<feature type="compositionally biased region" description="Polar residues" evidence="7">
    <location>
        <begin position="437"/>
        <end position="450"/>
    </location>
</feature>
<name>A0ABR4MGJ9_9PEZI</name>
<dbReference type="PROSITE" id="PS51767">
    <property type="entry name" value="PEPTIDASE_A1"/>
    <property type="match status" value="1"/>
</dbReference>
<dbReference type="GO" id="GO:0008233">
    <property type="term" value="F:peptidase activity"/>
    <property type="evidence" value="ECO:0007669"/>
    <property type="project" value="UniProtKB-KW"/>
</dbReference>
<dbReference type="InterPro" id="IPR001969">
    <property type="entry name" value="Aspartic_peptidase_AS"/>
</dbReference>
<evidence type="ECO:0000313" key="11">
    <source>
        <dbReference type="Proteomes" id="UP001610728"/>
    </source>
</evidence>
<evidence type="ECO:0000313" key="10">
    <source>
        <dbReference type="EMBL" id="KAL2887383.1"/>
    </source>
</evidence>
<dbReference type="InterPro" id="IPR021109">
    <property type="entry name" value="Peptidase_aspartic_dom_sf"/>
</dbReference>
<evidence type="ECO:0000256" key="8">
    <source>
        <dbReference type="SAM" id="SignalP"/>
    </source>
</evidence>
<keyword evidence="3 8" id="KW-0732">Signal</keyword>
<organism evidence="10 11">
    <name type="scientific">Ceratocystis lukuohia</name>
    <dbReference type="NCBI Taxonomy" id="2019550"/>
    <lineage>
        <taxon>Eukaryota</taxon>
        <taxon>Fungi</taxon>
        <taxon>Dikarya</taxon>
        <taxon>Ascomycota</taxon>
        <taxon>Pezizomycotina</taxon>
        <taxon>Sordariomycetes</taxon>
        <taxon>Hypocreomycetidae</taxon>
        <taxon>Microascales</taxon>
        <taxon>Ceratocystidaceae</taxon>
        <taxon>Ceratocystis</taxon>
    </lineage>
</organism>
<feature type="compositionally biased region" description="Low complexity" evidence="7">
    <location>
        <begin position="451"/>
        <end position="462"/>
    </location>
</feature>
<keyword evidence="5 6" id="KW-0378">Hydrolase</keyword>
<protein>
    <submittedName>
        <fullName evidence="10">Acid protease</fullName>
    </submittedName>
</protein>
<dbReference type="GeneID" id="98119116"/>
<evidence type="ECO:0000256" key="1">
    <source>
        <dbReference type="ARBA" id="ARBA00007447"/>
    </source>
</evidence>
<dbReference type="Gene3D" id="2.40.70.10">
    <property type="entry name" value="Acid Proteases"/>
    <property type="match status" value="2"/>
</dbReference>
<feature type="domain" description="Peptidase A1" evidence="9">
    <location>
        <begin position="66"/>
        <end position="409"/>
    </location>
</feature>
<dbReference type="PRINTS" id="PR00792">
    <property type="entry name" value="PEPSIN"/>
</dbReference>
<keyword evidence="2 6" id="KW-0645">Protease</keyword>
<reference evidence="10 11" key="1">
    <citation type="submission" date="2020-05" db="EMBL/GenBank/DDBJ databases">
        <title>Ceratocystis lukuohia genome.</title>
        <authorList>
            <person name="Harrington T.C."/>
            <person name="Kim K."/>
            <person name="Mayers C.G."/>
        </authorList>
    </citation>
    <scope>NUCLEOTIDE SEQUENCE [LARGE SCALE GENOMIC DNA]</scope>
    <source>
        <strain evidence="10 11">C4212</strain>
    </source>
</reference>
<comment type="similarity">
    <text evidence="1 6">Belongs to the peptidase A1 family.</text>
</comment>
<dbReference type="CDD" id="cd05474">
    <property type="entry name" value="SAP_like"/>
    <property type="match status" value="1"/>
</dbReference>
<dbReference type="InterPro" id="IPR033121">
    <property type="entry name" value="PEPTIDASE_A1"/>
</dbReference>